<dbReference type="GO" id="GO:0097367">
    <property type="term" value="F:carbohydrate derivative binding"/>
    <property type="evidence" value="ECO:0007669"/>
    <property type="project" value="InterPro"/>
</dbReference>
<evidence type="ECO:0000313" key="4">
    <source>
        <dbReference type="Proteomes" id="UP001222377"/>
    </source>
</evidence>
<name>A0AAP4DL98_BACAM</name>
<comment type="similarity">
    <text evidence="1">Belongs to the SIS family. PHI subfamily.</text>
</comment>
<dbReference type="InterPro" id="IPR001347">
    <property type="entry name" value="SIS_dom"/>
</dbReference>
<dbReference type="Pfam" id="PF01380">
    <property type="entry name" value="SIS"/>
    <property type="match status" value="1"/>
</dbReference>
<protein>
    <submittedName>
        <fullName evidence="3">SIS domain-containing protein</fullName>
    </submittedName>
</protein>
<reference evidence="3" key="1">
    <citation type="submission" date="2023-02" db="EMBL/GenBank/DDBJ databases">
        <title>Draft Whole-Genome Sequences of Bacillus Strains of Potential Probiotic for Poultry.</title>
        <authorList>
            <person name="Ma L.M."/>
            <person name="Lopez-Guerra N."/>
            <person name="Zhang G."/>
        </authorList>
    </citation>
    <scope>NUCLEOTIDE SEQUENCE</scope>
    <source>
        <strain evidence="3">OSU1013-24</strain>
    </source>
</reference>
<dbReference type="GO" id="GO:1901135">
    <property type="term" value="P:carbohydrate derivative metabolic process"/>
    <property type="evidence" value="ECO:0007669"/>
    <property type="project" value="InterPro"/>
</dbReference>
<dbReference type="GO" id="GO:0016853">
    <property type="term" value="F:isomerase activity"/>
    <property type="evidence" value="ECO:0007669"/>
    <property type="project" value="InterPro"/>
</dbReference>
<evidence type="ECO:0000256" key="1">
    <source>
        <dbReference type="ARBA" id="ARBA00009235"/>
    </source>
</evidence>
<sequence>MDAKLYITEIINELTFVKDSIREDDCTKLIDAIQQSQRVFCYGLGRAGFSMKAFTMRLMHMGKEVYFLTETITPNFGPGDLFIVSSASGETAQRVALAKKARQLGGAVAVLTTNRHATITEFVDVIVQINAPSKNQKDSVFRSAQP</sequence>
<dbReference type="Proteomes" id="UP001222377">
    <property type="component" value="Unassembled WGS sequence"/>
</dbReference>
<accession>A0AAP4DL98</accession>
<dbReference type="PANTHER" id="PTHR43443">
    <property type="entry name" value="3-HEXULOSE-6-PHOSPHATE ISOMERASE"/>
    <property type="match status" value="1"/>
</dbReference>
<dbReference type="EMBL" id="JARKHX010000231">
    <property type="protein sequence ID" value="MDF4196395.1"/>
    <property type="molecule type" value="Genomic_DNA"/>
</dbReference>
<dbReference type="InterPro" id="IPR017552">
    <property type="entry name" value="PHI/rmpB"/>
</dbReference>
<feature type="domain" description="SIS" evidence="2">
    <location>
        <begin position="29"/>
        <end position="146"/>
    </location>
</feature>
<dbReference type="RefSeq" id="WP_276351855.1">
    <property type="nucleotide sequence ID" value="NZ_JARKHX010000231.1"/>
</dbReference>
<dbReference type="AlphaFoldDB" id="A0AAP4DL98"/>
<dbReference type="Gene3D" id="3.40.50.10490">
    <property type="entry name" value="Glucose-6-phosphate isomerase like protein, domain 1"/>
    <property type="match status" value="1"/>
</dbReference>
<dbReference type="SUPFAM" id="SSF53697">
    <property type="entry name" value="SIS domain"/>
    <property type="match status" value="1"/>
</dbReference>
<dbReference type="InterPro" id="IPR046348">
    <property type="entry name" value="SIS_dom_sf"/>
</dbReference>
<dbReference type="PANTHER" id="PTHR43443:SF1">
    <property type="entry name" value="3-HEXULOSE-6-PHOSPHATE ISOMERASE"/>
    <property type="match status" value="1"/>
</dbReference>
<comment type="caution">
    <text evidence="3">The sequence shown here is derived from an EMBL/GenBank/DDBJ whole genome shotgun (WGS) entry which is preliminary data.</text>
</comment>
<proteinExistence type="inferred from homology"/>
<evidence type="ECO:0000259" key="2">
    <source>
        <dbReference type="PROSITE" id="PS51464"/>
    </source>
</evidence>
<evidence type="ECO:0000313" key="3">
    <source>
        <dbReference type="EMBL" id="MDF4196395.1"/>
    </source>
</evidence>
<feature type="non-terminal residue" evidence="3">
    <location>
        <position position="146"/>
    </location>
</feature>
<organism evidence="3 4">
    <name type="scientific">Bacillus amyloliquefaciens</name>
    <name type="common">Bacillus velezensis</name>
    <dbReference type="NCBI Taxonomy" id="1390"/>
    <lineage>
        <taxon>Bacteria</taxon>
        <taxon>Bacillati</taxon>
        <taxon>Bacillota</taxon>
        <taxon>Bacilli</taxon>
        <taxon>Bacillales</taxon>
        <taxon>Bacillaceae</taxon>
        <taxon>Bacillus</taxon>
        <taxon>Bacillus amyloliquefaciens group</taxon>
    </lineage>
</organism>
<gene>
    <name evidence="3" type="ORF">PV946_22020</name>
</gene>
<dbReference type="PROSITE" id="PS51464">
    <property type="entry name" value="SIS"/>
    <property type="match status" value="1"/>
</dbReference>